<dbReference type="EMBL" id="KX753679">
    <property type="protein sequence ID" value="ARS43361.1"/>
    <property type="molecule type" value="Genomic_DNA"/>
</dbReference>
<accession>A0A1X9ZDL2</accession>
<gene>
    <name evidence="1" type="ORF">pRCADGH-2_030</name>
</gene>
<name>A0A1X9ZDL2_PASMD</name>
<dbReference type="RefSeq" id="WP_117281825.1">
    <property type="nucleotide sequence ID" value="NZ_JAPRGM010000010.1"/>
</dbReference>
<reference evidence="1" key="1">
    <citation type="submission" date="2016-08" db="EMBL/GenBank/DDBJ databases">
        <title>Molecular Characterization of plasmids with Antimicrobial Resistant Genes and Type IV Secretion System in Duck Isolate of Pasteurella multocida.</title>
        <authorList>
            <person name="Zhu D.-K."/>
            <person name="Zhou W.-S."/>
            <person name="Wang M.-S."/>
            <person name="Cheng A.-C."/>
        </authorList>
    </citation>
    <scope>NUCLEOTIDE SEQUENCE</scope>
    <source>
        <strain evidence="1">RCAD0259</strain>
        <plasmid evidence="1">pRCADGH-2</plasmid>
    </source>
</reference>
<protein>
    <recommendedName>
        <fullName evidence="2">Plasmid mobilization relaxosome protein MobC</fullName>
    </recommendedName>
</protein>
<proteinExistence type="predicted"/>
<dbReference type="AlphaFoldDB" id="A0A1X9ZDL2"/>
<evidence type="ECO:0000313" key="1">
    <source>
        <dbReference type="EMBL" id="ARS43361.1"/>
    </source>
</evidence>
<evidence type="ECO:0008006" key="2">
    <source>
        <dbReference type="Google" id="ProtNLM"/>
    </source>
</evidence>
<keyword evidence="1" id="KW-0614">Plasmid</keyword>
<organism evidence="1">
    <name type="scientific">Pasteurella multocida</name>
    <dbReference type="NCBI Taxonomy" id="747"/>
    <lineage>
        <taxon>Bacteria</taxon>
        <taxon>Pseudomonadati</taxon>
        <taxon>Pseudomonadota</taxon>
        <taxon>Gammaproteobacteria</taxon>
        <taxon>Pasteurellales</taxon>
        <taxon>Pasteurellaceae</taxon>
        <taxon>Pasteurella</taxon>
    </lineage>
</organism>
<geneLocation type="plasmid" evidence="1">
    <name>pRCADGH-2</name>
</geneLocation>
<sequence length="180" mass="20493">MISDKNCRVIITLNNSLRKKLDEICDKTGNSLSSLVAKVLSNYFSDDVMFIEMLPPRELEKKQIRISLTLSEISALEMHAENHGFSISEEIVFRILSTLSNEPKLLDDELSEIIKLRTVLNQVGRNVNQIAKKSSKGINERELSIALKNTQFWIDKLDKKLDGLISKTVDRWAFVSKKNG</sequence>